<dbReference type="Proteomes" id="UP001501556">
    <property type="component" value="Unassembled WGS sequence"/>
</dbReference>
<organism evidence="1 2">
    <name type="scientific">Hymenobacter antarcticus</name>
    <dbReference type="NCBI Taxonomy" id="486270"/>
    <lineage>
        <taxon>Bacteria</taxon>
        <taxon>Pseudomonadati</taxon>
        <taxon>Bacteroidota</taxon>
        <taxon>Cytophagia</taxon>
        <taxon>Cytophagales</taxon>
        <taxon>Hymenobacteraceae</taxon>
        <taxon>Hymenobacter</taxon>
    </lineage>
</organism>
<reference evidence="2" key="1">
    <citation type="journal article" date="2019" name="Int. J. Syst. Evol. Microbiol.">
        <title>The Global Catalogue of Microorganisms (GCM) 10K type strain sequencing project: providing services to taxonomists for standard genome sequencing and annotation.</title>
        <authorList>
            <consortium name="The Broad Institute Genomics Platform"/>
            <consortium name="The Broad Institute Genome Sequencing Center for Infectious Disease"/>
            <person name="Wu L."/>
            <person name="Ma J."/>
        </authorList>
    </citation>
    <scope>NUCLEOTIDE SEQUENCE [LARGE SCALE GENOMIC DNA]</scope>
    <source>
        <strain evidence="2">JCM 17217</strain>
    </source>
</reference>
<comment type="caution">
    <text evidence="1">The sequence shown here is derived from an EMBL/GenBank/DDBJ whole genome shotgun (WGS) entry which is preliminary data.</text>
</comment>
<dbReference type="EMBL" id="BAABDI010000016">
    <property type="protein sequence ID" value="GAA3978314.1"/>
    <property type="molecule type" value="Genomic_DNA"/>
</dbReference>
<evidence type="ECO:0000313" key="1">
    <source>
        <dbReference type="EMBL" id="GAA3978314.1"/>
    </source>
</evidence>
<dbReference type="RefSeq" id="WP_345124744.1">
    <property type="nucleotide sequence ID" value="NZ_BAABDI010000016.1"/>
</dbReference>
<protein>
    <submittedName>
        <fullName evidence="1">Uncharacterized protein</fullName>
    </submittedName>
</protein>
<evidence type="ECO:0000313" key="2">
    <source>
        <dbReference type="Proteomes" id="UP001501556"/>
    </source>
</evidence>
<gene>
    <name evidence="1" type="ORF">GCM10022407_24390</name>
</gene>
<proteinExistence type="predicted"/>
<accession>A0ABP7Q900</accession>
<name>A0ABP7Q900_9BACT</name>
<keyword evidence="2" id="KW-1185">Reference proteome</keyword>
<sequence>MAEQNQDLPLVVSEILIEMHELRDDIKQLQKVTVHLNQSVGKLEGEMREVKGAINQLGTSLSASIKALTEESRSNTEMMIAAFREEGLYVRQLLQQHDARITRLEDNQPNK</sequence>